<feature type="domain" description="Phosphotyrosine protein phosphatase I" evidence="2">
    <location>
        <begin position="1"/>
        <end position="134"/>
    </location>
</feature>
<reference evidence="3" key="1">
    <citation type="journal article" date="2013" name="Sci. Rep.">
        <title>Metagenomics uncovers a new group of low GC and ultra-small marine Actinobacteria.</title>
        <authorList>
            <person name="Ghai R."/>
            <person name="Mizuno C.M."/>
            <person name="Picazo A."/>
            <person name="Camacho A."/>
            <person name="Rodriguez-Valera F."/>
        </authorList>
    </citation>
    <scope>NUCLEOTIDE SEQUENCE</scope>
</reference>
<evidence type="ECO:0000259" key="2">
    <source>
        <dbReference type="SMART" id="SM00226"/>
    </source>
</evidence>
<dbReference type="EMBL" id="KC811115">
    <property type="protein sequence ID" value="AGQ18884.1"/>
    <property type="molecule type" value="Genomic_DNA"/>
</dbReference>
<organism evidence="3">
    <name type="scientific">Candidatus Actinomarina minuta</name>
    <dbReference type="NCBI Taxonomy" id="1389454"/>
    <lineage>
        <taxon>Bacteria</taxon>
        <taxon>Bacillati</taxon>
        <taxon>Actinomycetota</taxon>
        <taxon>Actinomycetes</taxon>
        <taxon>Candidatus Actinomarinidae</taxon>
        <taxon>Candidatus Actinomarinales</taxon>
        <taxon>Candidatus Actinomarineae</taxon>
        <taxon>Candidatus Actinomarinaceae</taxon>
        <taxon>Candidatus Actinomarina</taxon>
    </lineage>
</organism>
<keyword evidence="1" id="KW-0059">Arsenical resistance</keyword>
<name>S5DJK1_9ACTN</name>
<evidence type="ECO:0000256" key="1">
    <source>
        <dbReference type="ARBA" id="ARBA00022849"/>
    </source>
</evidence>
<evidence type="ECO:0000313" key="3">
    <source>
        <dbReference type="EMBL" id="AGQ18884.1"/>
    </source>
</evidence>
<dbReference type="InterPro" id="IPR036196">
    <property type="entry name" value="Ptyr_pPase_sf"/>
</dbReference>
<dbReference type="SUPFAM" id="SSF52788">
    <property type="entry name" value="Phosphotyrosine protein phosphatases I"/>
    <property type="match status" value="1"/>
</dbReference>
<dbReference type="SMART" id="SM00226">
    <property type="entry name" value="LMWPc"/>
    <property type="match status" value="1"/>
</dbReference>
<dbReference type="GO" id="GO:0046685">
    <property type="term" value="P:response to arsenic-containing substance"/>
    <property type="evidence" value="ECO:0007669"/>
    <property type="project" value="UniProtKB-KW"/>
</dbReference>
<proteinExistence type="predicted"/>
<dbReference type="Pfam" id="PF01451">
    <property type="entry name" value="LMWPc"/>
    <property type="match status" value="1"/>
</dbReference>
<dbReference type="AlphaFoldDB" id="S5DJK1"/>
<protein>
    <submittedName>
        <fullName evidence="3">Protein-tyrosine-phosphatase</fullName>
    </submittedName>
</protein>
<sequence length="134" mass="15114">MKIIVICTGNTCRSQIAEGLLKNKYPDFEIQSAGTHPESVVNPYAIRAMAEEGYDISMQYPKLVNDFIEESFDYVLTVCNSADELCPVFPNAKIRIHNSFVDPSRSSYDSDEHALSVYKQTVKEISGWIDNLNL</sequence>
<dbReference type="CDD" id="cd16345">
    <property type="entry name" value="LMWP_ArsC"/>
    <property type="match status" value="1"/>
</dbReference>
<dbReference type="PANTHER" id="PTHR43428:SF1">
    <property type="entry name" value="ARSENATE REDUCTASE"/>
    <property type="match status" value="1"/>
</dbReference>
<dbReference type="InterPro" id="IPR023485">
    <property type="entry name" value="Ptyr_pPase"/>
</dbReference>
<dbReference type="Gene3D" id="3.40.50.2300">
    <property type="match status" value="1"/>
</dbReference>
<dbReference type="PANTHER" id="PTHR43428">
    <property type="entry name" value="ARSENATE REDUCTASE"/>
    <property type="match status" value="1"/>
</dbReference>
<accession>S5DJK1</accession>